<comment type="catalytic activity">
    <reaction evidence="1">
        <text>4-amino-5-hydroxymethyl-2-methylpyrimidine + ATP = 4-amino-2-methyl-5-(phosphooxymethyl)pyrimidine + ADP + H(+)</text>
        <dbReference type="Rhea" id="RHEA:23096"/>
        <dbReference type="ChEBI" id="CHEBI:15378"/>
        <dbReference type="ChEBI" id="CHEBI:16892"/>
        <dbReference type="ChEBI" id="CHEBI:30616"/>
        <dbReference type="ChEBI" id="CHEBI:58354"/>
        <dbReference type="ChEBI" id="CHEBI:456216"/>
        <dbReference type="EC" id="2.7.1.49"/>
    </reaction>
</comment>
<keyword evidence="8" id="KW-0808">Transferase</keyword>
<dbReference type="Pfam" id="PF08543">
    <property type="entry name" value="Phos_pyr_kin"/>
    <property type="match status" value="1"/>
</dbReference>
<evidence type="ECO:0000313" key="8">
    <source>
        <dbReference type="EMBL" id="MFC7360692.1"/>
    </source>
</evidence>
<dbReference type="InterPro" id="IPR004399">
    <property type="entry name" value="HMP/HMP-P_kinase_dom"/>
</dbReference>
<dbReference type="CDD" id="cd01169">
    <property type="entry name" value="HMPP_kinase"/>
    <property type="match status" value="1"/>
</dbReference>
<evidence type="ECO:0000256" key="1">
    <source>
        <dbReference type="ARBA" id="ARBA00000151"/>
    </source>
</evidence>
<dbReference type="Proteomes" id="UP001596524">
    <property type="component" value="Unassembled WGS sequence"/>
</dbReference>
<accession>A0ABW2N4B5</accession>
<keyword evidence="5" id="KW-0784">Thiamine biosynthesis</keyword>
<keyword evidence="9" id="KW-1185">Reference proteome</keyword>
<evidence type="ECO:0000259" key="7">
    <source>
        <dbReference type="Pfam" id="PF08543"/>
    </source>
</evidence>
<evidence type="ECO:0000256" key="6">
    <source>
        <dbReference type="SAM" id="MobiDB-lite"/>
    </source>
</evidence>
<dbReference type="InterPro" id="IPR029056">
    <property type="entry name" value="Ribokinase-like"/>
</dbReference>
<dbReference type="InterPro" id="IPR013749">
    <property type="entry name" value="PM/HMP-P_kinase-1"/>
</dbReference>
<reference evidence="9" key="1">
    <citation type="journal article" date="2019" name="Int. J. Syst. Evol. Microbiol.">
        <title>The Global Catalogue of Microorganisms (GCM) 10K type strain sequencing project: providing services to taxonomists for standard genome sequencing and annotation.</title>
        <authorList>
            <consortium name="The Broad Institute Genomics Platform"/>
            <consortium name="The Broad Institute Genome Sequencing Center for Infectious Disease"/>
            <person name="Wu L."/>
            <person name="Ma J."/>
        </authorList>
    </citation>
    <scope>NUCLEOTIDE SEQUENCE [LARGE SCALE GENOMIC DNA]</scope>
    <source>
        <strain evidence="9">FCH27</strain>
    </source>
</reference>
<sequence length="290" mass="29178">MSTPPVVLTVAGTDSGGAAGIAADLAAIGHLGCHGACVVTAVTAQDTTGVHAMHAVPIDVVDAQVGAVLDDLPVAVVKTGMLGTPTVVALVADRLGHLPLVVDPVLAATSGAVLGDGSVMDAYVQELLPRALVATPNHDEARVLTGRDDPPPDLAARLADLGCAVVLTGGPEWRPGRRATSCTDWVCLPGGRPEPLAHPAVATSADHGTGCTFASALAALLAHPLAETRGHCPHPDAGSPPADLTADVLVSACLRAAAYVTIQLTTSSTWRLGRGRGPVAHTPPAQPRHT</sequence>
<comment type="pathway">
    <text evidence="4">Cofactor biosynthesis; thiamine diphosphate biosynthesis; 4-amino-2-methyl-5-diphosphomethylpyrimidine from 5-amino-1-(5-phospho-D-ribosyl)imidazole: step 3/3.</text>
</comment>
<evidence type="ECO:0000256" key="5">
    <source>
        <dbReference type="ARBA" id="ARBA00022977"/>
    </source>
</evidence>
<dbReference type="SUPFAM" id="SSF53613">
    <property type="entry name" value="Ribokinase-like"/>
    <property type="match status" value="1"/>
</dbReference>
<dbReference type="PANTHER" id="PTHR20858">
    <property type="entry name" value="PHOSPHOMETHYLPYRIMIDINE KINASE"/>
    <property type="match status" value="1"/>
</dbReference>
<evidence type="ECO:0000313" key="9">
    <source>
        <dbReference type="Proteomes" id="UP001596524"/>
    </source>
</evidence>
<protein>
    <submittedName>
        <fullName evidence="8">Hydroxymethylpyrimidine/phosphomethylpyrimidine kinase</fullName>
    </submittedName>
</protein>
<comment type="caution">
    <text evidence="8">The sequence shown here is derived from an EMBL/GenBank/DDBJ whole genome shotgun (WGS) entry which is preliminary data.</text>
</comment>
<gene>
    <name evidence="8" type="ORF">ACFQO6_10455</name>
</gene>
<dbReference type="EMBL" id="JBHTCH010000014">
    <property type="protein sequence ID" value="MFC7360692.1"/>
    <property type="molecule type" value="Genomic_DNA"/>
</dbReference>
<dbReference type="GO" id="GO:0016301">
    <property type="term" value="F:kinase activity"/>
    <property type="evidence" value="ECO:0007669"/>
    <property type="project" value="UniProtKB-KW"/>
</dbReference>
<dbReference type="RefSeq" id="WP_255888778.1">
    <property type="nucleotide sequence ID" value="NZ_JAFMZM010000001.1"/>
</dbReference>
<evidence type="ECO:0000256" key="3">
    <source>
        <dbReference type="ARBA" id="ARBA00003848"/>
    </source>
</evidence>
<evidence type="ECO:0000256" key="2">
    <source>
        <dbReference type="ARBA" id="ARBA00000565"/>
    </source>
</evidence>
<dbReference type="Gene3D" id="3.40.1190.20">
    <property type="match status" value="1"/>
</dbReference>
<organism evidence="8 9">
    <name type="scientific">Nocardioides astragali</name>
    <dbReference type="NCBI Taxonomy" id="1776736"/>
    <lineage>
        <taxon>Bacteria</taxon>
        <taxon>Bacillati</taxon>
        <taxon>Actinomycetota</taxon>
        <taxon>Actinomycetes</taxon>
        <taxon>Propionibacteriales</taxon>
        <taxon>Nocardioidaceae</taxon>
        <taxon>Nocardioides</taxon>
    </lineage>
</organism>
<name>A0ABW2N4B5_9ACTN</name>
<comment type="function">
    <text evidence="3">Catalyzes the phosphorylation of hydroxymethylpyrimidine phosphate (HMP-P) to HMP-PP, and of HMP to HMP-P.</text>
</comment>
<keyword evidence="8" id="KW-0418">Kinase</keyword>
<dbReference type="PANTHER" id="PTHR20858:SF17">
    <property type="entry name" value="HYDROXYMETHYLPYRIMIDINE_PHOSPHOMETHYLPYRIMIDINE KINASE THI20-RELATED"/>
    <property type="match status" value="1"/>
</dbReference>
<feature type="domain" description="Pyridoxamine kinase/Phosphomethylpyrimidine kinase" evidence="7">
    <location>
        <begin position="14"/>
        <end position="223"/>
    </location>
</feature>
<feature type="region of interest" description="Disordered" evidence="6">
    <location>
        <begin position="271"/>
        <end position="290"/>
    </location>
</feature>
<comment type="catalytic activity">
    <reaction evidence="2">
        <text>4-amino-2-methyl-5-(phosphooxymethyl)pyrimidine + ATP = 4-amino-2-methyl-5-(diphosphooxymethyl)pyrimidine + ADP</text>
        <dbReference type="Rhea" id="RHEA:19893"/>
        <dbReference type="ChEBI" id="CHEBI:30616"/>
        <dbReference type="ChEBI" id="CHEBI:57841"/>
        <dbReference type="ChEBI" id="CHEBI:58354"/>
        <dbReference type="ChEBI" id="CHEBI:456216"/>
        <dbReference type="EC" id="2.7.4.7"/>
    </reaction>
</comment>
<evidence type="ECO:0000256" key="4">
    <source>
        <dbReference type="ARBA" id="ARBA00004769"/>
    </source>
</evidence>
<proteinExistence type="predicted"/>